<dbReference type="InterPro" id="IPR027383">
    <property type="entry name" value="Znf_put"/>
</dbReference>
<dbReference type="GO" id="GO:0005975">
    <property type="term" value="P:carbohydrate metabolic process"/>
    <property type="evidence" value="ECO:0007669"/>
    <property type="project" value="UniProtKB-ARBA"/>
</dbReference>
<dbReference type="Pfam" id="PF13490">
    <property type="entry name" value="zf-HC2"/>
    <property type="match status" value="1"/>
</dbReference>
<keyword evidence="4" id="KW-0238">DNA-binding</keyword>
<evidence type="ECO:0000256" key="6">
    <source>
        <dbReference type="SAM" id="MobiDB-lite"/>
    </source>
</evidence>
<dbReference type="Gene3D" id="2.60.40.10">
    <property type="entry name" value="Immunoglobulins"/>
    <property type="match status" value="1"/>
</dbReference>
<gene>
    <name evidence="9" type="ORF">EDF62_1094</name>
</gene>
<dbReference type="NCBIfam" id="TIGR02937">
    <property type="entry name" value="sigma70-ECF"/>
    <property type="match status" value="1"/>
</dbReference>
<dbReference type="GO" id="GO:0006352">
    <property type="term" value="P:DNA-templated transcription initiation"/>
    <property type="evidence" value="ECO:0007669"/>
    <property type="project" value="InterPro"/>
</dbReference>
<dbReference type="SUPFAM" id="SSF88659">
    <property type="entry name" value="Sigma3 and sigma4 domains of RNA polymerase sigma factors"/>
    <property type="match status" value="1"/>
</dbReference>
<evidence type="ECO:0000313" key="9">
    <source>
        <dbReference type="EMBL" id="TDP93119.1"/>
    </source>
</evidence>
<reference evidence="9 10" key="1">
    <citation type="submission" date="2019-03" db="EMBL/GenBank/DDBJ databases">
        <title>Genomic analyses of the natural microbiome of Caenorhabditis elegans.</title>
        <authorList>
            <person name="Samuel B."/>
        </authorList>
    </citation>
    <scope>NUCLEOTIDE SEQUENCE [LARGE SCALE GENOMIC DNA]</scope>
    <source>
        <strain evidence="9 10">JUb18</strain>
    </source>
</reference>
<dbReference type="Gene3D" id="1.10.1740.10">
    <property type="match status" value="1"/>
</dbReference>
<evidence type="ECO:0000256" key="5">
    <source>
        <dbReference type="ARBA" id="ARBA00023163"/>
    </source>
</evidence>
<dbReference type="InterPro" id="IPR013249">
    <property type="entry name" value="RNA_pol_sigma70_r4_t2"/>
</dbReference>
<feature type="compositionally biased region" description="Polar residues" evidence="6">
    <location>
        <begin position="422"/>
        <end position="433"/>
    </location>
</feature>
<feature type="domain" description="RNA polymerase sigma factor 70 region 4 type 2" evidence="7">
    <location>
        <begin position="140"/>
        <end position="189"/>
    </location>
</feature>
<evidence type="ECO:0000256" key="4">
    <source>
        <dbReference type="ARBA" id="ARBA00023125"/>
    </source>
</evidence>
<sequence>MKTAAKVQSEHHGEILQRRDAELALHAADGHLIAAARNGDRDAFGQLWQQHHQAVCALTYPLAFADTEDTVSEAFTAVWDQLQRGRGPVEHFRAYVVAVSRNIASRRYHERQRTVTSELLEETPAEDSTDFTDGGSETRDIIAAFASLPDRWQQILWWQEVEERPRTEIAERLSLSPNSVSALTRRAREGLRLEWLRQQLPNAVASGHEDIVELLPKFVRGAVSGELQRGVATHLSACTECAGLERGLRRENYRFGRKIAAGGALALALGGTLTTDLWAAPTAASAAAFSAAPAGGAQIAGSGTWAGDLATRGVRAVARHTRRATQALSQAGGGALTAGIAVATTAAVALAVGVTAILPLLPEGGSTESAPTSEQDTEAQSESESAHAQRTPAEDRAPAHTAPPAEADTTPGSELRAEPASTPVTDPDSSGVPQNPVPPGEPTLPPPPPEDEPAPPEQPTNPEKPAEPTNPEKPVEPTKPEKPEKPEKPTVPEVPAVITVARGDADTDTLAPLLTGRAAPLATVRIDVSGQRSETTASAAGEWHIDLAPTQLAAGAHVAVITQVVDGAIVGTTTFPFTLAQPSATFTISVVQGPDGVFGPRIWADITGQPLTEVCVWSSRVAMQRVALDAQGAGSLQLRVADFALSLNYSYCSGERMGVTGTAPLVYQ</sequence>
<dbReference type="SUPFAM" id="SSF88946">
    <property type="entry name" value="Sigma2 domain of RNA polymerase sigma factors"/>
    <property type="match status" value="1"/>
</dbReference>
<dbReference type="GO" id="GO:0016987">
    <property type="term" value="F:sigma factor activity"/>
    <property type="evidence" value="ECO:0007669"/>
    <property type="project" value="UniProtKB-KW"/>
</dbReference>
<dbReference type="InterPro" id="IPR039425">
    <property type="entry name" value="RNA_pol_sigma-70-like"/>
</dbReference>
<dbReference type="EMBL" id="SNYA01000003">
    <property type="protein sequence ID" value="TDP93119.1"/>
    <property type="molecule type" value="Genomic_DNA"/>
</dbReference>
<feature type="compositionally biased region" description="Basic and acidic residues" evidence="6">
    <location>
        <begin position="384"/>
        <end position="398"/>
    </location>
</feature>
<keyword evidence="5" id="KW-0804">Transcription</keyword>
<dbReference type="Pfam" id="PF08281">
    <property type="entry name" value="Sigma70_r4_2"/>
    <property type="match status" value="1"/>
</dbReference>
<dbReference type="RefSeq" id="WP_133616260.1">
    <property type="nucleotide sequence ID" value="NZ_SNYA01000003.1"/>
</dbReference>
<dbReference type="InterPro" id="IPR013324">
    <property type="entry name" value="RNA_pol_sigma_r3/r4-like"/>
</dbReference>
<name>A0A4R6S0S4_9MICO</name>
<dbReference type="InterPro" id="IPR036388">
    <property type="entry name" value="WH-like_DNA-bd_sf"/>
</dbReference>
<evidence type="ECO:0000256" key="1">
    <source>
        <dbReference type="ARBA" id="ARBA00010641"/>
    </source>
</evidence>
<feature type="region of interest" description="Disordered" evidence="6">
    <location>
        <begin position="363"/>
        <end position="495"/>
    </location>
</feature>
<accession>A0A4R6S0S4</accession>
<dbReference type="AlphaFoldDB" id="A0A4R6S0S4"/>
<dbReference type="InterPro" id="IPR014284">
    <property type="entry name" value="RNA_pol_sigma-70_dom"/>
</dbReference>
<organism evidence="9 10">
    <name type="scientific">Leucobacter luti</name>
    <dbReference type="NCBI Taxonomy" id="340320"/>
    <lineage>
        <taxon>Bacteria</taxon>
        <taxon>Bacillati</taxon>
        <taxon>Actinomycetota</taxon>
        <taxon>Actinomycetes</taxon>
        <taxon>Micrococcales</taxon>
        <taxon>Microbacteriaceae</taxon>
        <taxon>Leucobacter</taxon>
    </lineage>
</organism>
<dbReference type="Proteomes" id="UP000295601">
    <property type="component" value="Unassembled WGS sequence"/>
</dbReference>
<dbReference type="PANTHER" id="PTHR43133:SF8">
    <property type="entry name" value="RNA POLYMERASE SIGMA FACTOR HI_1459-RELATED"/>
    <property type="match status" value="1"/>
</dbReference>
<dbReference type="InterPro" id="IPR013325">
    <property type="entry name" value="RNA_pol_sigma_r2"/>
</dbReference>
<keyword evidence="3" id="KW-0731">Sigma factor</keyword>
<comment type="similarity">
    <text evidence="1">Belongs to the sigma-70 factor family. ECF subfamily.</text>
</comment>
<evidence type="ECO:0000313" key="10">
    <source>
        <dbReference type="Proteomes" id="UP000295601"/>
    </source>
</evidence>
<evidence type="ECO:0000256" key="2">
    <source>
        <dbReference type="ARBA" id="ARBA00023015"/>
    </source>
</evidence>
<evidence type="ECO:0000259" key="7">
    <source>
        <dbReference type="Pfam" id="PF08281"/>
    </source>
</evidence>
<dbReference type="Gene3D" id="1.10.10.10">
    <property type="entry name" value="Winged helix-like DNA-binding domain superfamily/Winged helix DNA-binding domain"/>
    <property type="match status" value="1"/>
</dbReference>
<dbReference type="InterPro" id="IPR013783">
    <property type="entry name" value="Ig-like_fold"/>
</dbReference>
<evidence type="ECO:0000259" key="8">
    <source>
        <dbReference type="Pfam" id="PF13490"/>
    </source>
</evidence>
<feature type="compositionally biased region" description="Pro residues" evidence="6">
    <location>
        <begin position="435"/>
        <end position="448"/>
    </location>
</feature>
<protein>
    <submittedName>
        <fullName evidence="9">RNA polymerase sigma factor (Sigma-70 family)</fullName>
    </submittedName>
</protein>
<comment type="caution">
    <text evidence="9">The sequence shown here is derived from an EMBL/GenBank/DDBJ whole genome shotgun (WGS) entry which is preliminary data.</text>
</comment>
<keyword evidence="2" id="KW-0805">Transcription regulation</keyword>
<feature type="domain" description="Putative zinc-finger" evidence="8">
    <location>
        <begin position="209"/>
        <end position="242"/>
    </location>
</feature>
<keyword evidence="10" id="KW-1185">Reference proteome</keyword>
<dbReference type="PANTHER" id="PTHR43133">
    <property type="entry name" value="RNA POLYMERASE ECF-TYPE SIGMA FACTO"/>
    <property type="match status" value="1"/>
</dbReference>
<dbReference type="GO" id="GO:0003677">
    <property type="term" value="F:DNA binding"/>
    <property type="evidence" value="ECO:0007669"/>
    <property type="project" value="UniProtKB-KW"/>
</dbReference>
<proteinExistence type="inferred from homology"/>
<feature type="compositionally biased region" description="Basic and acidic residues" evidence="6">
    <location>
        <begin position="473"/>
        <end position="490"/>
    </location>
</feature>
<evidence type="ECO:0000256" key="3">
    <source>
        <dbReference type="ARBA" id="ARBA00023082"/>
    </source>
</evidence>
<dbReference type="OrthoDB" id="4990598at2"/>